<evidence type="ECO:0000259" key="3">
    <source>
        <dbReference type="Pfam" id="PF07859"/>
    </source>
</evidence>
<dbReference type="InterPro" id="IPR013094">
    <property type="entry name" value="AB_hydrolase_3"/>
</dbReference>
<organism evidence="4 5">
    <name type="scientific">Ceratopteris richardii</name>
    <name type="common">Triangle waterfern</name>
    <dbReference type="NCBI Taxonomy" id="49495"/>
    <lineage>
        <taxon>Eukaryota</taxon>
        <taxon>Viridiplantae</taxon>
        <taxon>Streptophyta</taxon>
        <taxon>Embryophyta</taxon>
        <taxon>Tracheophyta</taxon>
        <taxon>Polypodiopsida</taxon>
        <taxon>Polypodiidae</taxon>
        <taxon>Polypodiales</taxon>
        <taxon>Pteridineae</taxon>
        <taxon>Pteridaceae</taxon>
        <taxon>Parkerioideae</taxon>
        <taxon>Ceratopteris</taxon>
    </lineage>
</organism>
<feature type="domain" description="Alpha/beta hydrolase fold-3" evidence="3">
    <location>
        <begin position="101"/>
        <end position="337"/>
    </location>
</feature>
<dbReference type="OrthoDB" id="538857at2759"/>
<dbReference type="PANTHER" id="PTHR23024">
    <property type="entry name" value="ARYLACETAMIDE DEACETYLASE"/>
    <property type="match status" value="1"/>
</dbReference>
<name>A0A8T2QAR8_CERRI</name>
<reference evidence="4" key="1">
    <citation type="submission" date="2021-08" db="EMBL/GenBank/DDBJ databases">
        <title>WGS assembly of Ceratopteris richardii.</title>
        <authorList>
            <person name="Marchant D.B."/>
            <person name="Chen G."/>
            <person name="Jenkins J."/>
            <person name="Shu S."/>
            <person name="Leebens-Mack J."/>
            <person name="Grimwood J."/>
            <person name="Schmutz J."/>
            <person name="Soltis P."/>
            <person name="Soltis D."/>
            <person name="Chen Z.-H."/>
        </authorList>
    </citation>
    <scope>NUCLEOTIDE SEQUENCE</scope>
    <source>
        <strain evidence="4">Whitten #5841</strain>
        <tissue evidence="4">Leaf</tissue>
    </source>
</reference>
<keyword evidence="5" id="KW-1185">Reference proteome</keyword>
<dbReference type="InterPro" id="IPR029058">
    <property type="entry name" value="AB_hydrolase_fold"/>
</dbReference>
<gene>
    <name evidence="4" type="ORF">KP509_36G031500</name>
</gene>
<dbReference type="EMBL" id="CM035441">
    <property type="protein sequence ID" value="KAH7281122.1"/>
    <property type="molecule type" value="Genomic_DNA"/>
</dbReference>
<evidence type="ECO:0000313" key="4">
    <source>
        <dbReference type="EMBL" id="KAH7281122.1"/>
    </source>
</evidence>
<evidence type="ECO:0000256" key="1">
    <source>
        <dbReference type="ARBA" id="ARBA00010515"/>
    </source>
</evidence>
<protein>
    <recommendedName>
        <fullName evidence="3">Alpha/beta hydrolase fold-3 domain-containing protein</fullName>
    </recommendedName>
</protein>
<dbReference type="PROSITE" id="PS01173">
    <property type="entry name" value="LIPASE_GDXG_HIS"/>
    <property type="match status" value="1"/>
</dbReference>
<accession>A0A8T2QAR8</accession>
<dbReference type="Gene3D" id="3.40.50.1820">
    <property type="entry name" value="alpha/beta hydrolase"/>
    <property type="match status" value="1"/>
</dbReference>
<evidence type="ECO:0000313" key="5">
    <source>
        <dbReference type="Proteomes" id="UP000825935"/>
    </source>
</evidence>
<proteinExistence type="inferred from homology"/>
<dbReference type="OMA" id="PRICSPC"/>
<sequence>MVVPIVCKQHEDHSQQEQQKSAMVPEKEVVEYRPGLLILYSDGSFERPSDLDVPACADFDNSPNGVATRDVIIDGAQPGVWARIFLPRAALSLGRNSLPVVLHFHGGGFCIGSPSSAHIHRTCSRMANNSSCIWISLHYRLAPEHPLPAAYDDAFSALLWLRTQASLAMAQEREPTVNILNDDAASEMKADPWLSEYADFSSCFLSGDSAGGTIVHFLAARASGENLSPLQMKGMLLMHPAFPQEAPRSSMELSNVKVSFFHRSALPPGAPFGHPLMNPLHPESPIDLSLLTLPPALVAVASNDPLLPGDVAYFQALRRAGHEAHFFESQGMGHCFHTRYDESSAAFAGSINALEGAMVSFIQRNRIAQGDARVRVSADAKRSTEIRTQLLKRELLGIRSRRNPANKSPETLSCKACPDSVETAILTFTFHLQILHIFEHHIRKASPRICSPC</sequence>
<evidence type="ECO:0000256" key="2">
    <source>
        <dbReference type="ARBA" id="ARBA00022801"/>
    </source>
</evidence>
<comment type="similarity">
    <text evidence="1">Belongs to the 'GDXG' lipolytic enzyme family.</text>
</comment>
<dbReference type="Pfam" id="PF07859">
    <property type="entry name" value="Abhydrolase_3"/>
    <property type="match status" value="1"/>
</dbReference>
<comment type="caution">
    <text evidence="4">The sequence shown here is derived from an EMBL/GenBank/DDBJ whole genome shotgun (WGS) entry which is preliminary data.</text>
</comment>
<dbReference type="AlphaFoldDB" id="A0A8T2QAR8"/>
<dbReference type="SUPFAM" id="SSF53474">
    <property type="entry name" value="alpha/beta-Hydrolases"/>
    <property type="match status" value="1"/>
</dbReference>
<dbReference type="InterPro" id="IPR050466">
    <property type="entry name" value="Carboxylest/Gibb_receptor"/>
</dbReference>
<dbReference type="PANTHER" id="PTHR23024:SF635">
    <property type="entry name" value="OS07G0162700 PROTEIN"/>
    <property type="match status" value="1"/>
</dbReference>
<dbReference type="GO" id="GO:0016787">
    <property type="term" value="F:hydrolase activity"/>
    <property type="evidence" value="ECO:0007669"/>
    <property type="project" value="UniProtKB-KW"/>
</dbReference>
<keyword evidence="2" id="KW-0378">Hydrolase</keyword>
<dbReference type="Proteomes" id="UP000825935">
    <property type="component" value="Chromosome 36"/>
</dbReference>
<dbReference type="InterPro" id="IPR002168">
    <property type="entry name" value="Lipase_GDXG_HIS_AS"/>
</dbReference>